<dbReference type="AlphaFoldDB" id="A0A1H0MUW3"/>
<evidence type="ECO:0000256" key="6">
    <source>
        <dbReference type="ARBA" id="ARBA00023145"/>
    </source>
</evidence>
<protein>
    <submittedName>
        <fullName evidence="12">Phosphatidylserine decarboxylase</fullName>
    </submittedName>
</protein>
<name>A0A1H0MUW3_SELRU</name>
<organism evidence="12 13">
    <name type="scientific">Selenomonas ruminantium</name>
    <dbReference type="NCBI Taxonomy" id="971"/>
    <lineage>
        <taxon>Bacteria</taxon>
        <taxon>Bacillati</taxon>
        <taxon>Bacillota</taxon>
        <taxon>Negativicutes</taxon>
        <taxon>Selenomonadales</taxon>
        <taxon>Selenomonadaceae</taxon>
        <taxon>Selenomonas</taxon>
    </lineage>
</organism>
<keyword evidence="7" id="KW-0594">Phospholipid biosynthesis</keyword>
<evidence type="ECO:0000256" key="5">
    <source>
        <dbReference type="ARBA" id="ARBA00023136"/>
    </source>
</evidence>
<keyword evidence="9" id="KW-1208">Phospholipid metabolism</keyword>
<dbReference type="Pfam" id="PF02666">
    <property type="entry name" value="PS_Dcarbxylase"/>
    <property type="match status" value="1"/>
</dbReference>
<keyword evidence="5 11" id="KW-0472">Membrane</keyword>
<dbReference type="GO" id="GO:0008654">
    <property type="term" value="P:phospholipid biosynthetic process"/>
    <property type="evidence" value="ECO:0007669"/>
    <property type="project" value="UniProtKB-KW"/>
</dbReference>
<sequence length="210" mass="23729">MTPIISEGYPFIGACFFLALLVGFSISPYAAVIPLVLMFYFCYFFRNPKREITQDEDVILSPADGTVTDIVPMETDEFVKEPCNKVIIFMSVFNVHVNRSPIRGKIKLQKYFCGRFRPAYKDTVGFENEHHVLGIENERIRISVKQIAGILARRIVSFVTLDDEMQQGELYGMIKFGSCLEVVMPKNVEITVTKGQKVSGGLTVLGRIKD</sequence>
<evidence type="ECO:0000256" key="7">
    <source>
        <dbReference type="ARBA" id="ARBA00023209"/>
    </source>
</evidence>
<keyword evidence="1" id="KW-1003">Cell membrane</keyword>
<evidence type="ECO:0000256" key="2">
    <source>
        <dbReference type="ARBA" id="ARBA00022516"/>
    </source>
</evidence>
<dbReference type="GO" id="GO:0004609">
    <property type="term" value="F:phosphatidylserine decarboxylase activity"/>
    <property type="evidence" value="ECO:0007669"/>
    <property type="project" value="InterPro"/>
</dbReference>
<keyword evidence="4" id="KW-0443">Lipid metabolism</keyword>
<dbReference type="InterPro" id="IPR003817">
    <property type="entry name" value="PS_Dcarbxylase"/>
</dbReference>
<keyword evidence="6" id="KW-0865">Zymogen</keyword>
<keyword evidence="3" id="KW-0210">Decarboxylase</keyword>
<dbReference type="RefSeq" id="WP_074570994.1">
    <property type="nucleotide sequence ID" value="NZ_FNJQ01000002.1"/>
</dbReference>
<proteinExistence type="predicted"/>
<evidence type="ECO:0000313" key="12">
    <source>
        <dbReference type="EMBL" id="SDO84197.1"/>
    </source>
</evidence>
<keyword evidence="11" id="KW-1133">Transmembrane helix</keyword>
<evidence type="ECO:0000256" key="3">
    <source>
        <dbReference type="ARBA" id="ARBA00022793"/>
    </source>
</evidence>
<dbReference type="Proteomes" id="UP000182412">
    <property type="component" value="Unassembled WGS sequence"/>
</dbReference>
<evidence type="ECO:0000256" key="4">
    <source>
        <dbReference type="ARBA" id="ARBA00023098"/>
    </source>
</evidence>
<keyword evidence="11" id="KW-0812">Transmembrane</keyword>
<feature type="transmembrane region" description="Helical" evidence="11">
    <location>
        <begin position="16"/>
        <end position="43"/>
    </location>
</feature>
<keyword evidence="8" id="KW-0456">Lyase</keyword>
<accession>A0A1H0MUW3</accession>
<dbReference type="PANTHER" id="PTHR35809">
    <property type="entry name" value="ARCHAETIDYLSERINE DECARBOXYLASE PROENZYME-RELATED"/>
    <property type="match status" value="1"/>
</dbReference>
<evidence type="ECO:0000256" key="8">
    <source>
        <dbReference type="ARBA" id="ARBA00023239"/>
    </source>
</evidence>
<dbReference type="OrthoDB" id="9790893at2"/>
<dbReference type="EMBL" id="FNJQ01000002">
    <property type="protein sequence ID" value="SDO84197.1"/>
    <property type="molecule type" value="Genomic_DNA"/>
</dbReference>
<dbReference type="NCBIfam" id="NF003685">
    <property type="entry name" value="PRK05305.2-5"/>
    <property type="match status" value="1"/>
</dbReference>
<evidence type="ECO:0000313" key="13">
    <source>
        <dbReference type="Proteomes" id="UP000182412"/>
    </source>
</evidence>
<gene>
    <name evidence="12" type="ORF">SAMN05216366_10255</name>
</gene>
<keyword evidence="2" id="KW-0444">Lipid biosynthesis</keyword>
<evidence type="ECO:0000256" key="1">
    <source>
        <dbReference type="ARBA" id="ARBA00022475"/>
    </source>
</evidence>
<evidence type="ECO:0000256" key="9">
    <source>
        <dbReference type="ARBA" id="ARBA00023264"/>
    </source>
</evidence>
<dbReference type="NCBIfam" id="NF003678">
    <property type="entry name" value="PRK05305.1-2"/>
    <property type="match status" value="1"/>
</dbReference>
<reference evidence="12 13" key="1">
    <citation type="submission" date="2016-10" db="EMBL/GenBank/DDBJ databases">
        <authorList>
            <person name="de Groot N.N."/>
        </authorList>
    </citation>
    <scope>NUCLEOTIDE SEQUENCE [LARGE SCALE GENOMIC DNA]</scope>
    <source>
        <strain evidence="12 13">S137</strain>
    </source>
</reference>
<evidence type="ECO:0000256" key="10">
    <source>
        <dbReference type="ARBA" id="ARBA00023317"/>
    </source>
</evidence>
<dbReference type="InterPro" id="IPR033175">
    <property type="entry name" value="PSD-A"/>
</dbReference>
<evidence type="ECO:0000256" key="11">
    <source>
        <dbReference type="SAM" id="Phobius"/>
    </source>
</evidence>
<keyword evidence="10" id="KW-0670">Pyruvate</keyword>
<dbReference type="PANTHER" id="PTHR35809:SF1">
    <property type="entry name" value="ARCHAETIDYLSERINE DECARBOXYLASE PROENZYME-RELATED"/>
    <property type="match status" value="1"/>
</dbReference>